<dbReference type="PROSITE" id="PS50977">
    <property type="entry name" value="HTH_TETR_2"/>
    <property type="match status" value="1"/>
</dbReference>
<reference evidence="6 7" key="2">
    <citation type="submission" date="2020-06" db="EMBL/GenBank/DDBJ databases">
        <title>Antribacter stalactiti gen. nov., sp. nov., a new member of the family Nacardiaceae isolated from a cave.</title>
        <authorList>
            <person name="Kim I.S."/>
        </authorList>
    </citation>
    <scope>NUCLEOTIDE SEQUENCE [LARGE SCALE GENOMIC DNA]</scope>
    <source>
        <strain evidence="6 7">YC2-7</strain>
    </source>
</reference>
<dbReference type="Proteomes" id="UP000535543">
    <property type="component" value="Unassembled WGS sequence"/>
</dbReference>
<dbReference type="InterPro" id="IPR054156">
    <property type="entry name" value="YxaF_TetR_C"/>
</dbReference>
<dbReference type="AlphaFoldDB" id="A0A848KAS2"/>
<sequence>MLASAVQLIRERGVAGATIDAILQRSEAPRGSVYYHFPGGRTQIVTEAIGFAGTWITSIIDRAVDAPDTGSVLLGFIASWKRLLTASDFQAGCPMVAVAVDGIAEDPSLREPAAAVFDEWRAAVSARLLADGVDEGRAARFANMAIASIEGAVVLCRIERDTRPLDDIGLELVALLSTMTPTPAGASE</sequence>
<dbReference type="GO" id="GO:0003677">
    <property type="term" value="F:DNA binding"/>
    <property type="evidence" value="ECO:0007669"/>
    <property type="project" value="UniProtKB-UniRule"/>
</dbReference>
<keyword evidence="7" id="KW-1185">Reference proteome</keyword>
<protein>
    <submittedName>
        <fullName evidence="6">TetR/AcrR family transcriptional regulator</fullName>
    </submittedName>
</protein>
<keyword evidence="3" id="KW-0804">Transcription</keyword>
<evidence type="ECO:0000313" key="6">
    <source>
        <dbReference type="EMBL" id="NMN95441.1"/>
    </source>
</evidence>
<dbReference type="EMBL" id="VCQU01000003">
    <property type="protein sequence ID" value="NMN95441.1"/>
    <property type="molecule type" value="Genomic_DNA"/>
</dbReference>
<dbReference type="Pfam" id="PF21993">
    <property type="entry name" value="TetR_C_13_2"/>
    <property type="match status" value="1"/>
</dbReference>
<keyword evidence="2 4" id="KW-0238">DNA-binding</keyword>
<keyword evidence="1" id="KW-0805">Transcription regulation</keyword>
<evidence type="ECO:0000256" key="2">
    <source>
        <dbReference type="ARBA" id="ARBA00023125"/>
    </source>
</evidence>
<comment type="caution">
    <text evidence="6">The sequence shown here is derived from an EMBL/GenBank/DDBJ whole genome shotgun (WGS) entry which is preliminary data.</text>
</comment>
<feature type="DNA-binding region" description="H-T-H motif" evidence="4">
    <location>
        <begin position="18"/>
        <end position="37"/>
    </location>
</feature>
<accession>A0A848KAS2</accession>
<dbReference type="Pfam" id="PF00440">
    <property type="entry name" value="TetR_N"/>
    <property type="match status" value="1"/>
</dbReference>
<evidence type="ECO:0000313" key="7">
    <source>
        <dbReference type="Proteomes" id="UP000535543"/>
    </source>
</evidence>
<dbReference type="SUPFAM" id="SSF46689">
    <property type="entry name" value="Homeodomain-like"/>
    <property type="match status" value="1"/>
</dbReference>
<reference evidence="6 7" key="1">
    <citation type="submission" date="2019-05" db="EMBL/GenBank/DDBJ databases">
        <authorList>
            <person name="Lee S.D."/>
        </authorList>
    </citation>
    <scope>NUCLEOTIDE SEQUENCE [LARGE SCALE GENOMIC DNA]</scope>
    <source>
        <strain evidence="6 7">YC2-7</strain>
    </source>
</reference>
<dbReference type="SUPFAM" id="SSF48498">
    <property type="entry name" value="Tetracyclin repressor-like, C-terminal domain"/>
    <property type="match status" value="1"/>
</dbReference>
<dbReference type="InterPro" id="IPR036271">
    <property type="entry name" value="Tet_transcr_reg_TetR-rel_C_sf"/>
</dbReference>
<evidence type="ECO:0000256" key="3">
    <source>
        <dbReference type="ARBA" id="ARBA00023163"/>
    </source>
</evidence>
<name>A0A848KAS2_9NOCA</name>
<evidence type="ECO:0000256" key="1">
    <source>
        <dbReference type="ARBA" id="ARBA00023015"/>
    </source>
</evidence>
<proteinExistence type="predicted"/>
<dbReference type="PANTHER" id="PTHR47506:SF3">
    <property type="entry name" value="HTH-TYPE TRANSCRIPTIONAL REGULATOR LMRA"/>
    <property type="match status" value="1"/>
</dbReference>
<dbReference type="Gene3D" id="1.10.357.10">
    <property type="entry name" value="Tetracycline Repressor, domain 2"/>
    <property type="match status" value="1"/>
</dbReference>
<evidence type="ECO:0000259" key="5">
    <source>
        <dbReference type="PROSITE" id="PS50977"/>
    </source>
</evidence>
<dbReference type="PANTHER" id="PTHR47506">
    <property type="entry name" value="TRANSCRIPTIONAL REGULATORY PROTEIN"/>
    <property type="match status" value="1"/>
</dbReference>
<dbReference type="InterPro" id="IPR009057">
    <property type="entry name" value="Homeodomain-like_sf"/>
</dbReference>
<feature type="domain" description="HTH tetR-type" evidence="5">
    <location>
        <begin position="1"/>
        <end position="55"/>
    </location>
</feature>
<gene>
    <name evidence="6" type="ORF">FGL95_10405</name>
</gene>
<organism evidence="6 7">
    <name type="scientific">Antrihabitans stalactiti</name>
    <dbReference type="NCBI Taxonomy" id="2584121"/>
    <lineage>
        <taxon>Bacteria</taxon>
        <taxon>Bacillati</taxon>
        <taxon>Actinomycetota</taxon>
        <taxon>Actinomycetes</taxon>
        <taxon>Mycobacteriales</taxon>
        <taxon>Nocardiaceae</taxon>
        <taxon>Antrihabitans</taxon>
    </lineage>
</organism>
<dbReference type="InterPro" id="IPR001647">
    <property type="entry name" value="HTH_TetR"/>
</dbReference>
<evidence type="ECO:0000256" key="4">
    <source>
        <dbReference type="PROSITE-ProRule" id="PRU00335"/>
    </source>
</evidence>